<accession>A0AAP0BQK3</accession>
<name>A0AAP0BQK3_9ASPA</name>
<dbReference type="Proteomes" id="UP001418222">
    <property type="component" value="Unassembled WGS sequence"/>
</dbReference>
<evidence type="ECO:0000313" key="1">
    <source>
        <dbReference type="EMBL" id="KAK8946450.1"/>
    </source>
</evidence>
<gene>
    <name evidence="1" type="ORF">KSP39_PZI007001</name>
</gene>
<sequence>MQECLRHPTLENWNNQTTMQLECRIPNGPFSPVVDRPKPQEAGFCQNKEELDIFSLLDPLCHSGQARHCRSRSRHFLTTARLVLGYPIVGTENRPEPPVLLFRDPARTDQQRN</sequence>
<dbReference type="EMBL" id="JBBWWQ010000005">
    <property type="protein sequence ID" value="KAK8946450.1"/>
    <property type="molecule type" value="Genomic_DNA"/>
</dbReference>
<reference evidence="1 2" key="1">
    <citation type="journal article" date="2022" name="Nat. Plants">
        <title>Genomes of leafy and leafless Platanthera orchids illuminate the evolution of mycoheterotrophy.</title>
        <authorList>
            <person name="Li M.H."/>
            <person name="Liu K.W."/>
            <person name="Li Z."/>
            <person name="Lu H.C."/>
            <person name="Ye Q.L."/>
            <person name="Zhang D."/>
            <person name="Wang J.Y."/>
            <person name="Li Y.F."/>
            <person name="Zhong Z.M."/>
            <person name="Liu X."/>
            <person name="Yu X."/>
            <person name="Liu D.K."/>
            <person name="Tu X.D."/>
            <person name="Liu B."/>
            <person name="Hao Y."/>
            <person name="Liao X.Y."/>
            <person name="Jiang Y.T."/>
            <person name="Sun W.H."/>
            <person name="Chen J."/>
            <person name="Chen Y.Q."/>
            <person name="Ai Y."/>
            <person name="Zhai J.W."/>
            <person name="Wu S.S."/>
            <person name="Zhou Z."/>
            <person name="Hsiao Y.Y."/>
            <person name="Wu W.L."/>
            <person name="Chen Y.Y."/>
            <person name="Lin Y.F."/>
            <person name="Hsu J.L."/>
            <person name="Li C.Y."/>
            <person name="Wang Z.W."/>
            <person name="Zhao X."/>
            <person name="Zhong W.Y."/>
            <person name="Ma X.K."/>
            <person name="Ma L."/>
            <person name="Huang J."/>
            <person name="Chen G.Z."/>
            <person name="Huang M.Z."/>
            <person name="Huang L."/>
            <person name="Peng D.H."/>
            <person name="Luo Y.B."/>
            <person name="Zou S.Q."/>
            <person name="Chen S.P."/>
            <person name="Lan S."/>
            <person name="Tsai W.C."/>
            <person name="Van de Peer Y."/>
            <person name="Liu Z.J."/>
        </authorList>
    </citation>
    <scope>NUCLEOTIDE SEQUENCE [LARGE SCALE GENOMIC DNA]</scope>
    <source>
        <strain evidence="1">Lor287</strain>
    </source>
</reference>
<keyword evidence="2" id="KW-1185">Reference proteome</keyword>
<organism evidence="1 2">
    <name type="scientific">Platanthera zijinensis</name>
    <dbReference type="NCBI Taxonomy" id="2320716"/>
    <lineage>
        <taxon>Eukaryota</taxon>
        <taxon>Viridiplantae</taxon>
        <taxon>Streptophyta</taxon>
        <taxon>Embryophyta</taxon>
        <taxon>Tracheophyta</taxon>
        <taxon>Spermatophyta</taxon>
        <taxon>Magnoliopsida</taxon>
        <taxon>Liliopsida</taxon>
        <taxon>Asparagales</taxon>
        <taxon>Orchidaceae</taxon>
        <taxon>Orchidoideae</taxon>
        <taxon>Orchideae</taxon>
        <taxon>Orchidinae</taxon>
        <taxon>Platanthera</taxon>
    </lineage>
</organism>
<dbReference type="AlphaFoldDB" id="A0AAP0BQK3"/>
<comment type="caution">
    <text evidence="1">The sequence shown here is derived from an EMBL/GenBank/DDBJ whole genome shotgun (WGS) entry which is preliminary data.</text>
</comment>
<proteinExistence type="predicted"/>
<protein>
    <submittedName>
        <fullName evidence="1">Uncharacterized protein</fullName>
    </submittedName>
</protein>
<evidence type="ECO:0000313" key="2">
    <source>
        <dbReference type="Proteomes" id="UP001418222"/>
    </source>
</evidence>